<feature type="compositionally biased region" description="Acidic residues" evidence="1">
    <location>
        <begin position="259"/>
        <end position="283"/>
    </location>
</feature>
<comment type="caution">
    <text evidence="3">The sequence shown here is derived from an EMBL/GenBank/DDBJ whole genome shotgun (WGS) entry which is preliminary data.</text>
</comment>
<proteinExistence type="predicted"/>
<keyword evidence="4" id="KW-1185">Reference proteome</keyword>
<accession>A0A3S0N4Z9</accession>
<feature type="compositionally biased region" description="Polar residues" evidence="1">
    <location>
        <begin position="539"/>
        <end position="557"/>
    </location>
</feature>
<evidence type="ECO:0000256" key="2">
    <source>
        <dbReference type="SAM" id="SignalP"/>
    </source>
</evidence>
<sequence>MRLNAISLALSLASAVTLSGCNDDSSTSSTTPSTPSANSYSVTAIDGYLRNARVWLDLNGNYVLDEGEPNALSGIGGVADLDVTNIANPEQYPVVVQAIAGQTEDEDDLGVLISDDYMMSAPAGEKDVTPLTTLVHVLIEQNTTDSDDAAAIEAAKQAAIQQVADQLGLDETQILGDFVESGVQAAAYAAENIVDANVLPTTPTELEQVAEDSANGTKFLSVTASVNNKIKQKIEDVAEGNGTTFDNVGGATVGINFSVDDDDDGVPNDLDDFPNDPTESLDSDGDRTGNNADLNDDTVDGEDDIYPDAIDAFPTDRSRAGDHDLDGIDSVDDAFPQDKTEWSDNDSDGYGDNIDLFDDDASEWADADADGYGDNQDPFDDDPTEWADADSDGYGDNQDLFDDDPTEWADGDNDGLGDNEDDQYLNDTDNDGYNNDIDEFPTDETEWVDADSDGLGDNEDDQYPNDSDNDGYANDVDAFPNDSTEWADADNDGLGDNEDDQYPGDGDNDGVADESDNCPATPNTNQADEDKDGLGDACDSNSALTWDNTNWDDATWQ</sequence>
<evidence type="ECO:0000313" key="3">
    <source>
        <dbReference type="EMBL" id="RTZ15550.1"/>
    </source>
</evidence>
<evidence type="ECO:0008006" key="5">
    <source>
        <dbReference type="Google" id="ProtNLM"/>
    </source>
</evidence>
<evidence type="ECO:0000313" key="4">
    <source>
        <dbReference type="Proteomes" id="UP000268973"/>
    </source>
</evidence>
<protein>
    <recommendedName>
        <fullName evidence="5">Thrombospondin</fullName>
    </recommendedName>
</protein>
<feature type="chain" id="PRO_5018711503" description="Thrombospondin" evidence="2">
    <location>
        <begin position="20"/>
        <end position="557"/>
    </location>
</feature>
<feature type="signal peptide" evidence="2">
    <location>
        <begin position="1"/>
        <end position="19"/>
    </location>
</feature>
<dbReference type="RefSeq" id="WP_126574281.1">
    <property type="nucleotide sequence ID" value="NZ_RXZH01000004.1"/>
</dbReference>
<feature type="compositionally biased region" description="Basic and acidic residues" evidence="1">
    <location>
        <begin position="314"/>
        <end position="326"/>
    </location>
</feature>
<feature type="compositionally biased region" description="Acidic residues" evidence="1">
    <location>
        <begin position="294"/>
        <end position="306"/>
    </location>
</feature>
<dbReference type="InterPro" id="IPR028974">
    <property type="entry name" value="TSP_type-3_rpt"/>
</dbReference>
<reference evidence="3 4" key="1">
    <citation type="submission" date="2018-12" db="EMBL/GenBank/DDBJ databases">
        <title>Vibrio sp. isolated from China Sea.</title>
        <authorList>
            <person name="Li Y."/>
        </authorList>
    </citation>
    <scope>NUCLEOTIDE SEQUENCE [LARGE SCALE GENOMIC DNA]</scope>
    <source>
        <strain evidence="3 4">BEI207</strain>
    </source>
</reference>
<dbReference type="EMBL" id="RXZH01000004">
    <property type="protein sequence ID" value="RTZ15550.1"/>
    <property type="molecule type" value="Genomic_DNA"/>
</dbReference>
<gene>
    <name evidence="3" type="ORF">EJ063_10725</name>
</gene>
<dbReference type="Proteomes" id="UP000268973">
    <property type="component" value="Unassembled WGS sequence"/>
</dbReference>
<dbReference type="SUPFAM" id="SSF103647">
    <property type="entry name" value="TSP type-3 repeat"/>
    <property type="match status" value="1"/>
</dbReference>
<feature type="compositionally biased region" description="Acidic residues" evidence="1">
    <location>
        <begin position="485"/>
        <end position="516"/>
    </location>
</feature>
<dbReference type="OrthoDB" id="5713052at2"/>
<evidence type="ECO:0000256" key="1">
    <source>
        <dbReference type="SAM" id="MobiDB-lite"/>
    </source>
</evidence>
<organism evidence="3 4">
    <name type="scientific">Vibrio aquaticus</name>
    <dbReference type="NCBI Taxonomy" id="2496559"/>
    <lineage>
        <taxon>Bacteria</taxon>
        <taxon>Pseudomonadati</taxon>
        <taxon>Pseudomonadota</taxon>
        <taxon>Gammaproteobacteria</taxon>
        <taxon>Vibrionales</taxon>
        <taxon>Vibrionaceae</taxon>
        <taxon>Vibrio</taxon>
    </lineage>
</organism>
<dbReference type="Gene3D" id="4.10.1080.10">
    <property type="entry name" value="TSP type-3 repeat"/>
    <property type="match status" value="2"/>
</dbReference>
<name>A0A3S0N4Z9_9VIBR</name>
<dbReference type="AlphaFoldDB" id="A0A3S0N4Z9"/>
<feature type="compositionally biased region" description="Acidic residues" evidence="1">
    <location>
        <begin position="343"/>
        <end position="469"/>
    </location>
</feature>
<keyword evidence="2" id="KW-0732">Signal</keyword>
<feature type="region of interest" description="Disordered" evidence="1">
    <location>
        <begin position="256"/>
        <end position="557"/>
    </location>
</feature>
<dbReference type="GO" id="GO:0005509">
    <property type="term" value="F:calcium ion binding"/>
    <property type="evidence" value="ECO:0007669"/>
    <property type="project" value="InterPro"/>
</dbReference>
<dbReference type="PROSITE" id="PS51257">
    <property type="entry name" value="PROKAR_LIPOPROTEIN"/>
    <property type="match status" value="1"/>
</dbReference>